<dbReference type="PANTHER" id="PTHR18919">
    <property type="entry name" value="ACETYL-COA C-ACYLTRANSFERASE"/>
    <property type="match status" value="1"/>
</dbReference>
<dbReference type="Pfam" id="PF02803">
    <property type="entry name" value="Thiolase_C"/>
    <property type="match status" value="1"/>
</dbReference>
<dbReference type="InterPro" id="IPR016039">
    <property type="entry name" value="Thiolase-like"/>
</dbReference>
<dbReference type="InterPro" id="IPR020615">
    <property type="entry name" value="Thiolase_acyl_enz_int_AS"/>
</dbReference>
<feature type="domain" description="Thiolase C-terminal" evidence="7">
    <location>
        <begin position="272"/>
        <end position="393"/>
    </location>
</feature>
<evidence type="ECO:0000256" key="3">
    <source>
        <dbReference type="ARBA" id="ARBA00023315"/>
    </source>
</evidence>
<name>A0A1S1HS11_PROST</name>
<dbReference type="Proteomes" id="UP000179588">
    <property type="component" value="Unassembled WGS sequence"/>
</dbReference>
<keyword evidence="3 5" id="KW-0012">Acyltransferase</keyword>
<evidence type="ECO:0000259" key="6">
    <source>
        <dbReference type="Pfam" id="PF00108"/>
    </source>
</evidence>
<dbReference type="GO" id="GO:0044281">
    <property type="term" value="P:small molecule metabolic process"/>
    <property type="evidence" value="ECO:0007669"/>
    <property type="project" value="UniProtKB-ARBA"/>
</dbReference>
<comment type="caution">
    <text evidence="8">The sequence shown here is derived from an EMBL/GenBank/DDBJ whole genome shotgun (WGS) entry which is preliminary data.</text>
</comment>
<feature type="domain" description="Thiolase N-terminal" evidence="6">
    <location>
        <begin position="4"/>
        <end position="263"/>
    </location>
</feature>
<dbReference type="NCBIfam" id="TIGR01930">
    <property type="entry name" value="AcCoA-C-Actrans"/>
    <property type="match status" value="1"/>
</dbReference>
<dbReference type="PANTHER" id="PTHR18919:SF107">
    <property type="entry name" value="ACETYL-COA ACETYLTRANSFERASE, CYTOSOLIC"/>
    <property type="match status" value="1"/>
</dbReference>
<gene>
    <name evidence="8" type="ORF">A3Q29_15270</name>
</gene>
<dbReference type="InterPro" id="IPR002155">
    <property type="entry name" value="Thiolase"/>
</dbReference>
<dbReference type="InterPro" id="IPR020616">
    <property type="entry name" value="Thiolase_N"/>
</dbReference>
<dbReference type="Pfam" id="PF00108">
    <property type="entry name" value="Thiolase_N"/>
    <property type="match status" value="1"/>
</dbReference>
<proteinExistence type="inferred from homology"/>
<dbReference type="FunFam" id="3.40.47.10:FF:000010">
    <property type="entry name" value="Acetyl-CoA acetyltransferase (Thiolase)"/>
    <property type="match status" value="1"/>
</dbReference>
<comment type="similarity">
    <text evidence="1 5">Belongs to the thiolase-like superfamily. Thiolase family.</text>
</comment>
<dbReference type="GO" id="GO:0003988">
    <property type="term" value="F:acetyl-CoA C-acyltransferase activity"/>
    <property type="evidence" value="ECO:0007669"/>
    <property type="project" value="UniProtKB-ARBA"/>
</dbReference>
<reference evidence="8 9" key="1">
    <citation type="submission" date="2016-03" db="EMBL/GenBank/DDBJ databases">
        <title>Genome sequence of Providencia stuartii strain, isolated from the salivary glands of larval Lucilia sericata.</title>
        <authorList>
            <person name="Yuan Y."/>
            <person name="Zhang Y."/>
            <person name="Fu S."/>
            <person name="Crippen T.L."/>
            <person name="Visi D."/>
            <person name="Benbow M.E."/>
            <person name="Allen M."/>
            <person name="Tomberlin J.K."/>
            <person name="Sze S.-H."/>
            <person name="Tarone A.M."/>
        </authorList>
    </citation>
    <scope>NUCLEOTIDE SEQUENCE [LARGE SCALE GENOMIC DNA]</scope>
    <source>
        <strain evidence="8 9">Crippen</strain>
    </source>
</reference>
<dbReference type="PROSITE" id="PS00098">
    <property type="entry name" value="THIOLASE_1"/>
    <property type="match status" value="1"/>
</dbReference>
<feature type="active site" description="Proton acceptor" evidence="4">
    <location>
        <position position="350"/>
    </location>
</feature>
<feature type="active site" description="Proton acceptor" evidence="4">
    <location>
        <position position="380"/>
    </location>
</feature>
<evidence type="ECO:0000256" key="5">
    <source>
        <dbReference type="RuleBase" id="RU003557"/>
    </source>
</evidence>
<evidence type="ECO:0000256" key="4">
    <source>
        <dbReference type="PIRSR" id="PIRSR000429-1"/>
    </source>
</evidence>
<accession>A0A1S1HS11</accession>
<dbReference type="PROSITE" id="PS00737">
    <property type="entry name" value="THIOLASE_2"/>
    <property type="match status" value="1"/>
</dbReference>
<dbReference type="PIRSF" id="PIRSF000429">
    <property type="entry name" value="Ac-CoA_Ac_transf"/>
    <property type="match status" value="1"/>
</dbReference>
<feature type="active site" description="Acyl-thioester intermediate" evidence="4">
    <location>
        <position position="88"/>
    </location>
</feature>
<evidence type="ECO:0000256" key="1">
    <source>
        <dbReference type="ARBA" id="ARBA00010982"/>
    </source>
</evidence>
<protein>
    <submittedName>
        <fullName evidence="8">Acetyl-CoA acetyltransferase</fullName>
    </submittedName>
</protein>
<evidence type="ECO:0000259" key="7">
    <source>
        <dbReference type="Pfam" id="PF02803"/>
    </source>
</evidence>
<evidence type="ECO:0000256" key="2">
    <source>
        <dbReference type="ARBA" id="ARBA00022679"/>
    </source>
</evidence>
<dbReference type="InterPro" id="IPR020617">
    <property type="entry name" value="Thiolase_C"/>
</dbReference>
<evidence type="ECO:0000313" key="9">
    <source>
        <dbReference type="Proteomes" id="UP000179588"/>
    </source>
</evidence>
<dbReference type="Gene3D" id="3.40.47.10">
    <property type="match status" value="2"/>
</dbReference>
<dbReference type="InterPro" id="IPR020613">
    <property type="entry name" value="Thiolase_CS"/>
</dbReference>
<dbReference type="InterPro" id="IPR020610">
    <property type="entry name" value="Thiolase_AS"/>
</dbReference>
<dbReference type="AlphaFoldDB" id="A0A1S1HS11"/>
<dbReference type="EMBL" id="LVIE01000068">
    <property type="protein sequence ID" value="OHT25114.1"/>
    <property type="molecule type" value="Genomic_DNA"/>
</dbReference>
<sequence length="402" mass="42092">MQNVVIVAATRTPIGAFQGALSSLSAVELGAIVIRSLLDKTAIAKNDVDEVIFGQVLTTGCGQNPARQAALKAGLSVKTPAVTINLVCGSGLEAVKQAAQAIRCGDAEIIIAGGQESMSKAPYYLDGARSGLRLGHHTIKDSLIHDGLWDAFNDYHMGVTAENLADKYTITREQQDQFALNSQKKAITAMQMGRFTEEITPVHIPQKAKPPRVVDTDEQPRPNIQAEKLAQLSPVFRPVEGSVTAGNASSINDGAAAVMLMSEAKAKSLGLPVLARIVSYAVAGVEPAIMGIGPVDAVQRCLAKAGWSIDQLDLIEANEAFAAQALAVGETLGWDSKKVNVNGGAIALGHPIGASGCRILVTLIHEMARRNVEKGLATLCIGGGQGIALAVERPQGANHATY</sequence>
<dbReference type="SUPFAM" id="SSF53901">
    <property type="entry name" value="Thiolase-like"/>
    <property type="match status" value="2"/>
</dbReference>
<dbReference type="PROSITE" id="PS00099">
    <property type="entry name" value="THIOLASE_3"/>
    <property type="match status" value="1"/>
</dbReference>
<organism evidence="8 9">
    <name type="scientific">Providencia stuartii</name>
    <dbReference type="NCBI Taxonomy" id="588"/>
    <lineage>
        <taxon>Bacteria</taxon>
        <taxon>Pseudomonadati</taxon>
        <taxon>Pseudomonadota</taxon>
        <taxon>Gammaproteobacteria</taxon>
        <taxon>Enterobacterales</taxon>
        <taxon>Morganellaceae</taxon>
        <taxon>Providencia</taxon>
    </lineage>
</organism>
<keyword evidence="9" id="KW-1185">Reference proteome</keyword>
<keyword evidence="2 5" id="KW-0808">Transferase</keyword>
<evidence type="ECO:0000313" key="8">
    <source>
        <dbReference type="EMBL" id="OHT25114.1"/>
    </source>
</evidence>
<dbReference type="CDD" id="cd00751">
    <property type="entry name" value="thiolase"/>
    <property type="match status" value="1"/>
</dbReference>